<dbReference type="EMBL" id="BKCJ011813480">
    <property type="protein sequence ID" value="GFD55053.1"/>
    <property type="molecule type" value="Genomic_DNA"/>
</dbReference>
<sequence length="89" mass="9470">TCGRTTTANCSIEQGGYDGGVEREVGSRSRYAKRKRVDYSGSVSYKRAITIDMCVIGQLGPVHDTCACTVACAVADPEGTDEDTVCCPR</sequence>
<protein>
    <submittedName>
        <fullName evidence="1">Uncharacterized protein</fullName>
    </submittedName>
</protein>
<evidence type="ECO:0000313" key="1">
    <source>
        <dbReference type="EMBL" id="GFD55053.1"/>
    </source>
</evidence>
<gene>
    <name evidence="1" type="ORF">Tci_927022</name>
</gene>
<proteinExistence type="predicted"/>
<comment type="caution">
    <text evidence="1">The sequence shown here is derived from an EMBL/GenBank/DDBJ whole genome shotgun (WGS) entry which is preliminary data.</text>
</comment>
<accession>A0A699X7K7</accession>
<feature type="non-terminal residue" evidence="1">
    <location>
        <position position="1"/>
    </location>
</feature>
<name>A0A699X7K7_TANCI</name>
<dbReference type="AlphaFoldDB" id="A0A699X7K7"/>
<organism evidence="1">
    <name type="scientific">Tanacetum cinerariifolium</name>
    <name type="common">Dalmatian daisy</name>
    <name type="synonym">Chrysanthemum cinerariifolium</name>
    <dbReference type="NCBI Taxonomy" id="118510"/>
    <lineage>
        <taxon>Eukaryota</taxon>
        <taxon>Viridiplantae</taxon>
        <taxon>Streptophyta</taxon>
        <taxon>Embryophyta</taxon>
        <taxon>Tracheophyta</taxon>
        <taxon>Spermatophyta</taxon>
        <taxon>Magnoliopsida</taxon>
        <taxon>eudicotyledons</taxon>
        <taxon>Gunneridae</taxon>
        <taxon>Pentapetalae</taxon>
        <taxon>asterids</taxon>
        <taxon>campanulids</taxon>
        <taxon>Asterales</taxon>
        <taxon>Asteraceae</taxon>
        <taxon>Asteroideae</taxon>
        <taxon>Anthemideae</taxon>
        <taxon>Anthemidinae</taxon>
        <taxon>Tanacetum</taxon>
    </lineage>
</organism>
<reference evidence="1" key="1">
    <citation type="journal article" date="2019" name="Sci. Rep.">
        <title>Draft genome of Tanacetum cinerariifolium, the natural source of mosquito coil.</title>
        <authorList>
            <person name="Yamashiro T."/>
            <person name="Shiraishi A."/>
            <person name="Satake H."/>
            <person name="Nakayama K."/>
        </authorList>
    </citation>
    <scope>NUCLEOTIDE SEQUENCE</scope>
</reference>